<protein>
    <recommendedName>
        <fullName evidence="4">DUF4913 domain-containing protein</fullName>
    </recommendedName>
</protein>
<proteinExistence type="predicted"/>
<sequence>MALDWSALKPVEEKEERDAAAGEAEWDDIAAQESAGDVGAFLDSSLDGADSSQPRFLGKRWREITDPVEKREAWGWLREWVDWFVLDYNLSTALVPPCWFKHRELVAELWAAANAEYKVWEEGAASVMPLTSWHNYLPGVYERLKNSSAQRCVSAKKHNPPPEYGTSREPGALQVDEALWADHLVEVIDMEDELEAGQWRMVIADEQGNVTSSEPVTVGAGAEPSPMFVRQPYLAFDGEGQPRATAAAVGENLTRSWWEYREHETDEWVLRMSSMRDISQTETEE</sequence>
<evidence type="ECO:0000313" key="3">
    <source>
        <dbReference type="Proteomes" id="UP001139502"/>
    </source>
</evidence>
<dbReference type="Proteomes" id="UP001139502">
    <property type="component" value="Unassembled WGS sequence"/>
</dbReference>
<keyword evidence="3" id="KW-1185">Reference proteome</keyword>
<gene>
    <name evidence="2" type="ORF">NBM05_07370</name>
</gene>
<evidence type="ECO:0000313" key="2">
    <source>
        <dbReference type="EMBL" id="MCP3425830.1"/>
    </source>
</evidence>
<feature type="region of interest" description="Disordered" evidence="1">
    <location>
        <begin position="1"/>
        <end position="24"/>
    </location>
</feature>
<name>A0A9X2KIB4_9MICC</name>
<reference evidence="2" key="1">
    <citation type="submission" date="2022-06" db="EMBL/GenBank/DDBJ databases">
        <title>Rothia sp. isolated from sandalwood seedling.</title>
        <authorList>
            <person name="Tuikhar N."/>
            <person name="Kirdat K."/>
            <person name="Thorat V."/>
            <person name="Swetha P."/>
            <person name="Padma S."/>
            <person name="Sundararaj R."/>
            <person name="Yadav A."/>
        </authorList>
    </citation>
    <scope>NUCLEOTIDE SEQUENCE</scope>
    <source>
        <strain evidence="2">AR01</strain>
    </source>
</reference>
<dbReference type="RefSeq" id="WP_254166213.1">
    <property type="nucleotide sequence ID" value="NZ_JANAFB010000014.1"/>
</dbReference>
<organism evidence="2 3">
    <name type="scientific">Rothia santali</name>
    <dbReference type="NCBI Taxonomy" id="2949643"/>
    <lineage>
        <taxon>Bacteria</taxon>
        <taxon>Bacillati</taxon>
        <taxon>Actinomycetota</taxon>
        <taxon>Actinomycetes</taxon>
        <taxon>Micrococcales</taxon>
        <taxon>Micrococcaceae</taxon>
        <taxon>Rothia</taxon>
    </lineage>
</organism>
<dbReference type="AlphaFoldDB" id="A0A9X2KIB4"/>
<feature type="compositionally biased region" description="Basic and acidic residues" evidence="1">
    <location>
        <begin position="10"/>
        <end position="20"/>
    </location>
</feature>
<evidence type="ECO:0008006" key="4">
    <source>
        <dbReference type="Google" id="ProtNLM"/>
    </source>
</evidence>
<dbReference type="EMBL" id="JANAFB010000014">
    <property type="protein sequence ID" value="MCP3425830.1"/>
    <property type="molecule type" value="Genomic_DNA"/>
</dbReference>
<evidence type="ECO:0000256" key="1">
    <source>
        <dbReference type="SAM" id="MobiDB-lite"/>
    </source>
</evidence>
<accession>A0A9X2KIB4</accession>
<comment type="caution">
    <text evidence="2">The sequence shown here is derived from an EMBL/GenBank/DDBJ whole genome shotgun (WGS) entry which is preliminary data.</text>
</comment>